<keyword evidence="2" id="KW-0805">Transcription regulation</keyword>
<dbReference type="Proteomes" id="UP000245829">
    <property type="component" value="Unassembled WGS sequence"/>
</dbReference>
<evidence type="ECO:0000256" key="1">
    <source>
        <dbReference type="ARBA" id="ARBA00007871"/>
    </source>
</evidence>
<dbReference type="GO" id="GO:0046914">
    <property type="term" value="F:transition metal ion binding"/>
    <property type="evidence" value="ECO:0007669"/>
    <property type="project" value="InterPro"/>
</dbReference>
<dbReference type="Pfam" id="PF01325">
    <property type="entry name" value="Fe_dep_repress"/>
    <property type="match status" value="1"/>
</dbReference>
<comment type="similarity">
    <text evidence="1">Belongs to the DtxR/MntR family.</text>
</comment>
<name>A0A2S2KS25_9ARCH</name>
<dbReference type="SUPFAM" id="SSF46785">
    <property type="entry name" value="Winged helix' DNA-binding domain"/>
    <property type="match status" value="1"/>
</dbReference>
<gene>
    <name evidence="7" type="primary">mntR_1</name>
    <name evidence="7" type="ORF">NZNM25_10490</name>
</gene>
<dbReference type="InterPro" id="IPR022689">
    <property type="entry name" value="Iron_dep_repressor"/>
</dbReference>
<dbReference type="InterPro" id="IPR050536">
    <property type="entry name" value="DtxR_MntR_Metal-Reg"/>
</dbReference>
<keyword evidence="8" id="KW-1185">Reference proteome</keyword>
<dbReference type="GO" id="GO:0046983">
    <property type="term" value="F:protein dimerization activity"/>
    <property type="evidence" value="ECO:0007669"/>
    <property type="project" value="InterPro"/>
</dbReference>
<dbReference type="SUPFAM" id="SSF47979">
    <property type="entry name" value="Iron-dependent repressor protein, dimerization domain"/>
    <property type="match status" value="1"/>
</dbReference>
<evidence type="ECO:0000256" key="5">
    <source>
        <dbReference type="SAM" id="MobiDB-lite"/>
    </source>
</evidence>
<keyword evidence="4" id="KW-0804">Transcription</keyword>
<feature type="region of interest" description="Disordered" evidence="5">
    <location>
        <begin position="1"/>
        <end position="24"/>
    </location>
</feature>
<evidence type="ECO:0000256" key="4">
    <source>
        <dbReference type="ARBA" id="ARBA00023163"/>
    </source>
</evidence>
<evidence type="ECO:0000313" key="8">
    <source>
        <dbReference type="Proteomes" id="UP000245829"/>
    </source>
</evidence>
<dbReference type="AlphaFoldDB" id="A0A2S2KS25"/>
<dbReference type="Gene3D" id="1.10.60.10">
    <property type="entry name" value="Iron dependent repressor, metal binding and dimerisation domain"/>
    <property type="match status" value="1"/>
</dbReference>
<dbReference type="GO" id="GO:0003700">
    <property type="term" value="F:DNA-binding transcription factor activity"/>
    <property type="evidence" value="ECO:0007669"/>
    <property type="project" value="InterPro"/>
</dbReference>
<dbReference type="GO" id="GO:0003677">
    <property type="term" value="F:DNA binding"/>
    <property type="evidence" value="ECO:0007669"/>
    <property type="project" value="UniProtKB-KW"/>
</dbReference>
<organism evidence="7 8">
    <name type="scientific">Nitrosopumilus zosterae</name>
    <dbReference type="NCBI Taxonomy" id="718286"/>
    <lineage>
        <taxon>Archaea</taxon>
        <taxon>Nitrososphaerota</taxon>
        <taxon>Nitrososphaeria</taxon>
        <taxon>Nitrosopumilales</taxon>
        <taxon>Nitrosopumilaceae</taxon>
        <taxon>Nitrosopumilus</taxon>
    </lineage>
</organism>
<dbReference type="EMBL" id="BGKI01000004">
    <property type="protein sequence ID" value="GBH34258.1"/>
    <property type="molecule type" value="Genomic_DNA"/>
</dbReference>
<dbReference type="PROSITE" id="PS50944">
    <property type="entry name" value="HTH_DTXR"/>
    <property type="match status" value="1"/>
</dbReference>
<comment type="caution">
    <text evidence="7">The sequence shown here is derived from an EMBL/GenBank/DDBJ whole genome shotgun (WGS) entry which is preliminary data.</text>
</comment>
<accession>A0A2S2KS25</accession>
<evidence type="ECO:0000313" key="7">
    <source>
        <dbReference type="EMBL" id="GBH34258.1"/>
    </source>
</evidence>
<dbReference type="FunFam" id="1.10.60.10:FF:000005">
    <property type="entry name" value="Transcriptional regulator MntR protein"/>
    <property type="match status" value="1"/>
</dbReference>
<dbReference type="Gene3D" id="1.10.10.10">
    <property type="entry name" value="Winged helix-like DNA-binding domain superfamily/Winged helix DNA-binding domain"/>
    <property type="match status" value="1"/>
</dbReference>
<dbReference type="FunFam" id="1.10.10.10:FF:000189">
    <property type="entry name" value="HTH-type transcriptional regulator MntR"/>
    <property type="match status" value="1"/>
</dbReference>
<evidence type="ECO:0000256" key="2">
    <source>
        <dbReference type="ARBA" id="ARBA00023015"/>
    </source>
</evidence>
<dbReference type="InterPro" id="IPR022687">
    <property type="entry name" value="HTH_DTXR"/>
</dbReference>
<keyword evidence="3" id="KW-0238">DNA-binding</keyword>
<dbReference type="PANTHER" id="PTHR33238">
    <property type="entry name" value="IRON (METAL) DEPENDENT REPRESSOR, DTXR FAMILY"/>
    <property type="match status" value="1"/>
</dbReference>
<dbReference type="SMART" id="SM00529">
    <property type="entry name" value="HTH_DTXR"/>
    <property type="match status" value="1"/>
</dbReference>
<sequence>MIDNDSNLSDKKEKRLNSIKKAHSQKNSFTTRMEDYLEVISELVELKGYASPTDISNYMDVRPPSVTKMLRRLDADGYLEYTKYRGLKLTLKGMNIANDIRQKHSDLLDFFEIIGVDGSIANKDVEGIEHHINPKTMKQLRKFTTFLKSNPDLLYSFNRARF</sequence>
<proteinExistence type="inferred from homology"/>
<evidence type="ECO:0000256" key="3">
    <source>
        <dbReference type="ARBA" id="ARBA00023125"/>
    </source>
</evidence>
<dbReference type="InterPro" id="IPR001367">
    <property type="entry name" value="Fe_dep_repressor"/>
</dbReference>
<evidence type="ECO:0000259" key="6">
    <source>
        <dbReference type="PROSITE" id="PS50944"/>
    </source>
</evidence>
<dbReference type="InterPro" id="IPR036421">
    <property type="entry name" value="Fe_dep_repressor_sf"/>
</dbReference>
<protein>
    <submittedName>
        <fullName evidence="7">Transcriptional regulator MntR</fullName>
    </submittedName>
</protein>
<dbReference type="InterPro" id="IPR036390">
    <property type="entry name" value="WH_DNA-bd_sf"/>
</dbReference>
<dbReference type="Pfam" id="PF02742">
    <property type="entry name" value="Fe_dep_repr_C"/>
    <property type="match status" value="1"/>
</dbReference>
<dbReference type="InterPro" id="IPR036388">
    <property type="entry name" value="WH-like_DNA-bd_sf"/>
</dbReference>
<reference evidence="7 8" key="1">
    <citation type="submission" date="2018-05" db="EMBL/GenBank/DDBJ databases">
        <title>genome sequencing of Nitrosopumilus sp. NM25.</title>
        <authorList>
            <person name="Mori K."/>
            <person name="Nakagawa T."/>
        </authorList>
    </citation>
    <scope>NUCLEOTIDE SEQUENCE [LARGE SCALE GENOMIC DNA]</scope>
    <source>
        <strain evidence="7 8">NM25</strain>
    </source>
</reference>
<feature type="domain" description="HTH dtxR-type" evidence="6">
    <location>
        <begin position="29"/>
        <end position="90"/>
    </location>
</feature>
<dbReference type="PANTHER" id="PTHR33238:SF7">
    <property type="entry name" value="IRON-DEPENDENT TRANSCRIPTIONAL REGULATOR"/>
    <property type="match status" value="1"/>
</dbReference>